<evidence type="ECO:0000256" key="2">
    <source>
        <dbReference type="SAM" id="MobiDB-lite"/>
    </source>
</evidence>
<name>A0A812IBT3_9DINO</name>
<reference evidence="3" key="1">
    <citation type="submission" date="2021-02" db="EMBL/GenBank/DDBJ databases">
        <authorList>
            <person name="Dougan E. K."/>
            <person name="Rhodes N."/>
            <person name="Thang M."/>
            <person name="Chan C."/>
        </authorList>
    </citation>
    <scope>NUCLEOTIDE SEQUENCE</scope>
</reference>
<proteinExistence type="predicted"/>
<dbReference type="OrthoDB" id="442026at2759"/>
<gene>
    <name evidence="3" type="ORF">SNAT2548_LOCUS3280</name>
</gene>
<dbReference type="AlphaFoldDB" id="A0A812IBT3"/>
<organism evidence="3 4">
    <name type="scientific">Symbiodinium natans</name>
    <dbReference type="NCBI Taxonomy" id="878477"/>
    <lineage>
        <taxon>Eukaryota</taxon>
        <taxon>Sar</taxon>
        <taxon>Alveolata</taxon>
        <taxon>Dinophyceae</taxon>
        <taxon>Suessiales</taxon>
        <taxon>Symbiodiniaceae</taxon>
        <taxon>Symbiodinium</taxon>
    </lineage>
</organism>
<evidence type="ECO:0000313" key="4">
    <source>
        <dbReference type="Proteomes" id="UP000604046"/>
    </source>
</evidence>
<feature type="compositionally biased region" description="Polar residues" evidence="2">
    <location>
        <begin position="233"/>
        <end position="245"/>
    </location>
</feature>
<feature type="region of interest" description="Disordered" evidence="2">
    <location>
        <begin position="232"/>
        <end position="252"/>
    </location>
</feature>
<accession>A0A812IBT3</accession>
<sequence>MVEGGFTPTAAWDTVTAEMERLAARAGQNSLEDFALHRAREALEQLRRQTAPEPAEASAKAALRAQVAMERKRHEALQERIDEAKSQAKTAEENRAMLQAELEEVSRKVSQNVLDSPRKQAAADRVKEMHDQLAAAKVEARQVADETRAMAVERYEIEKLITEAQARQSTGSTTALGQDQVKAELLQIAHRASDNARTLQEAMAEVSSKAPPAARAAGIPETSAAAAFLNSDLGRSTPQSPQSKMDISKGLFHSSGGLQHLANRGRSLATASSGSLGSPTSTAYRGGSADLESIQERLNALRGNLSDMANQRQHPNGTTRTAFGSAAPG</sequence>
<comment type="caution">
    <text evidence="3">The sequence shown here is derived from an EMBL/GenBank/DDBJ whole genome shotgun (WGS) entry which is preliminary data.</text>
</comment>
<dbReference type="EMBL" id="CAJNDS010000202">
    <property type="protein sequence ID" value="CAE7026901.1"/>
    <property type="molecule type" value="Genomic_DNA"/>
</dbReference>
<protein>
    <submittedName>
        <fullName evidence="3">Uncharacterized protein</fullName>
    </submittedName>
</protein>
<evidence type="ECO:0000313" key="3">
    <source>
        <dbReference type="EMBL" id="CAE7026901.1"/>
    </source>
</evidence>
<keyword evidence="4" id="KW-1185">Reference proteome</keyword>
<evidence type="ECO:0000256" key="1">
    <source>
        <dbReference type="SAM" id="Coils"/>
    </source>
</evidence>
<feature type="coiled-coil region" evidence="1">
    <location>
        <begin position="60"/>
        <end position="146"/>
    </location>
</feature>
<keyword evidence="1" id="KW-0175">Coiled coil</keyword>
<feature type="compositionally biased region" description="Low complexity" evidence="2">
    <location>
        <begin position="269"/>
        <end position="283"/>
    </location>
</feature>
<dbReference type="Proteomes" id="UP000604046">
    <property type="component" value="Unassembled WGS sequence"/>
</dbReference>
<feature type="region of interest" description="Disordered" evidence="2">
    <location>
        <begin position="199"/>
        <end position="218"/>
    </location>
</feature>
<feature type="compositionally biased region" description="Polar residues" evidence="2">
    <location>
        <begin position="307"/>
        <end position="322"/>
    </location>
</feature>
<feature type="region of interest" description="Disordered" evidence="2">
    <location>
        <begin position="269"/>
        <end position="329"/>
    </location>
</feature>